<dbReference type="RefSeq" id="WP_091059877.1">
    <property type="nucleotide sequence ID" value="NZ_FNCF01000002.1"/>
</dbReference>
<dbReference type="EMBL" id="FNCF01000002">
    <property type="protein sequence ID" value="SDF87671.1"/>
    <property type="molecule type" value="Genomic_DNA"/>
</dbReference>
<organism evidence="1 2">
    <name type="scientific">Klenkia brasiliensis</name>
    <dbReference type="NCBI Taxonomy" id="333142"/>
    <lineage>
        <taxon>Bacteria</taxon>
        <taxon>Bacillati</taxon>
        <taxon>Actinomycetota</taxon>
        <taxon>Actinomycetes</taxon>
        <taxon>Geodermatophilales</taxon>
        <taxon>Geodermatophilaceae</taxon>
        <taxon>Klenkia</taxon>
    </lineage>
</organism>
<dbReference type="OrthoDB" id="2604865at2"/>
<dbReference type="SUPFAM" id="SSF141694">
    <property type="entry name" value="AF2212/PG0164-like"/>
    <property type="match status" value="1"/>
</dbReference>
<dbReference type="InterPro" id="IPR037079">
    <property type="entry name" value="AF2212/PG0164-like_sf"/>
</dbReference>
<gene>
    <name evidence="1" type="ORF">SAMN05660324_1155</name>
</gene>
<name>A0A1G7PN09_9ACTN</name>
<dbReference type="Pfam" id="PF08922">
    <property type="entry name" value="DUF1905"/>
    <property type="match status" value="1"/>
</dbReference>
<evidence type="ECO:0000313" key="2">
    <source>
        <dbReference type="Proteomes" id="UP000198863"/>
    </source>
</evidence>
<dbReference type="Proteomes" id="UP000198863">
    <property type="component" value="Unassembled WGS sequence"/>
</dbReference>
<accession>A0A1G7PN09</accession>
<sequence>MTTFRTTLEATGGNNVGIVVPEDVVLGFGRGKRVPVVVTIDGDHTYATTIGVMGGRYLVSFNAETRKRTGRGAGDEVEVELVVDPDR</sequence>
<evidence type="ECO:0008006" key="3">
    <source>
        <dbReference type="Google" id="ProtNLM"/>
    </source>
</evidence>
<dbReference type="AlphaFoldDB" id="A0A1G7PN09"/>
<proteinExistence type="predicted"/>
<protein>
    <recommendedName>
        <fullName evidence="3">DUF1905 domain-containing protein</fullName>
    </recommendedName>
</protein>
<dbReference type="Gene3D" id="2.40.30.100">
    <property type="entry name" value="AF2212/PG0164-like"/>
    <property type="match status" value="1"/>
</dbReference>
<dbReference type="InterPro" id="IPR015018">
    <property type="entry name" value="DUF1905"/>
</dbReference>
<keyword evidence="2" id="KW-1185">Reference proteome</keyword>
<reference evidence="2" key="1">
    <citation type="submission" date="2016-10" db="EMBL/GenBank/DDBJ databases">
        <authorList>
            <person name="Varghese N."/>
            <person name="Submissions S."/>
        </authorList>
    </citation>
    <scope>NUCLEOTIDE SEQUENCE [LARGE SCALE GENOMIC DNA]</scope>
    <source>
        <strain evidence="2">DSM 44526</strain>
    </source>
</reference>
<evidence type="ECO:0000313" key="1">
    <source>
        <dbReference type="EMBL" id="SDF87671.1"/>
    </source>
</evidence>